<dbReference type="EMBL" id="PSZO01000003">
    <property type="protein sequence ID" value="TCG11730.1"/>
    <property type="molecule type" value="Genomic_DNA"/>
</dbReference>
<feature type="chain" id="PRO_5020571145" evidence="1">
    <location>
        <begin position="21"/>
        <end position="684"/>
    </location>
</feature>
<evidence type="ECO:0000256" key="1">
    <source>
        <dbReference type="SAM" id="SignalP"/>
    </source>
</evidence>
<name>A0A4R0XV68_9MOLU</name>
<reference evidence="2 3" key="1">
    <citation type="submission" date="2018-02" db="EMBL/GenBank/DDBJ databases">
        <title>Mycoplasma marinum and Mycoplasma todarodis sp. nov., moderately halophilic and psychrotolerant mycoplasmas isolated from cephalopods.</title>
        <authorList>
            <person name="Viver T."/>
        </authorList>
    </citation>
    <scope>NUCLEOTIDE SEQUENCE [LARGE SCALE GENOMIC DNA]</scope>
    <source>
        <strain evidence="2 3">PE</strain>
    </source>
</reference>
<gene>
    <name evidence="2" type="ORF">C4B24_01090</name>
</gene>
<feature type="signal peptide" evidence="1">
    <location>
        <begin position="1"/>
        <end position="20"/>
    </location>
</feature>
<organism evidence="2 3">
    <name type="scientific">Mycoplasma marinum</name>
    <dbReference type="NCBI Taxonomy" id="1937190"/>
    <lineage>
        <taxon>Bacteria</taxon>
        <taxon>Bacillati</taxon>
        <taxon>Mycoplasmatota</taxon>
        <taxon>Mollicutes</taxon>
        <taxon>Mycoplasmataceae</taxon>
        <taxon>Mycoplasma</taxon>
    </lineage>
</organism>
<dbReference type="RefSeq" id="WP_131598503.1">
    <property type="nucleotide sequence ID" value="NZ_PSZO01000003.1"/>
</dbReference>
<evidence type="ECO:0000313" key="2">
    <source>
        <dbReference type="EMBL" id="TCG11730.1"/>
    </source>
</evidence>
<protein>
    <submittedName>
        <fullName evidence="2">PDxFFG protein</fullName>
    </submittedName>
</protein>
<comment type="caution">
    <text evidence="2">The sequence shown here is derived from an EMBL/GenBank/DDBJ whole genome shotgun (WGS) entry which is preliminary data.</text>
</comment>
<proteinExistence type="predicted"/>
<keyword evidence="1" id="KW-0732">Signal</keyword>
<dbReference type="OrthoDB" id="403891at2"/>
<dbReference type="NCBIfam" id="NF012210">
    <property type="entry name" value="PDxFFG"/>
    <property type="match status" value="1"/>
</dbReference>
<sequence>MKLWMKSLLAMGVIGGTTGAAIGASYAFVKIDPSEQGYQYKSRFSKYTNIDKSNVTGLKARVVKHGGDFFDDKIAEIDLVKKQVEGKNIDDYFTEYASKHKGNSPDFVIHVGSMTFDNQYTTAIKPSEFIDFIKWFFKNVSWGPEISTLTSFSIIRGVEINGNTVTLGGHTSKRHETTNIKFYPDAFFGSLPMYTTITGPGSKPDSMLAKFGNASTLEDINRVVKNIAPLFDKAMKKNVQDNIGKKFGDITVNKEDVKNANYKFEKHLYPIGKFLVNGKHVEKYQTYTHINPELYSAIAKKYPYHLKETTGPVIERNSKGEYKIVTKKHKYMPISERIPMPEILSLNPKFKGIGSSWLHYVATHEYGHHQTLDAANDQSGKNVLLGAWQKINSPSFDGSAYNIKNVNLYLKARANGLQVRRVAASEAEKSKRDIKNYKEGIYAKFSTDNGKSFETNKQIFGTEKEDWIEINKEGGEDKEWLFKKYAKVLEFAQNYPPFAKQLQPSWRVFHPTKPSDWDKYPSLLDLISNSSNMPIILNNITLPPKTPSKKNIDTRALVTKKVLGKIYNGQPYKGYLLNAFDNNSGTLSEDIDAPAEVLSNGHYIKANDLPINPNWNKEELKIWNDMPLDYNLSGYNYINLDGKKTIDSAIAKQGRGKFTSDDIKSIFTDYTMTFPLHIYQVKNH</sequence>
<keyword evidence="3" id="KW-1185">Reference proteome</keyword>
<accession>A0A4R0XV68</accession>
<dbReference type="AlphaFoldDB" id="A0A4R0XV68"/>
<evidence type="ECO:0000313" key="3">
    <source>
        <dbReference type="Proteomes" id="UP000294192"/>
    </source>
</evidence>
<dbReference type="Proteomes" id="UP000294192">
    <property type="component" value="Unassembled WGS sequence"/>
</dbReference>